<keyword evidence="4" id="KW-0274">FAD</keyword>
<name>A0A8H6UKA8_9EURO</name>
<dbReference type="PANTHER" id="PTHR10961:SF24">
    <property type="entry name" value="HYPOTHETICAL FRUCTOSYL AMINE:OXYGEN OXIDOREDUCTASE (EUROFUNG)"/>
    <property type="match status" value="1"/>
</dbReference>
<dbReference type="Pfam" id="PF01266">
    <property type="entry name" value="DAO"/>
    <property type="match status" value="1"/>
</dbReference>
<evidence type="ECO:0000256" key="3">
    <source>
        <dbReference type="ARBA" id="ARBA00022630"/>
    </source>
</evidence>
<evidence type="ECO:0000256" key="4">
    <source>
        <dbReference type="ARBA" id="ARBA00022827"/>
    </source>
</evidence>
<dbReference type="Gene3D" id="3.50.50.60">
    <property type="entry name" value="FAD/NAD(P)-binding domain"/>
    <property type="match status" value="1"/>
</dbReference>
<dbReference type="PANTHER" id="PTHR10961">
    <property type="entry name" value="PEROXISOMAL SARCOSINE OXIDASE"/>
    <property type="match status" value="1"/>
</dbReference>
<protein>
    <recommendedName>
        <fullName evidence="6">FAD dependent oxidoreductase domain-containing protein</fullName>
    </recommendedName>
</protein>
<evidence type="ECO:0000313" key="8">
    <source>
        <dbReference type="Proteomes" id="UP000654922"/>
    </source>
</evidence>
<accession>A0A8H6UKA8</accession>
<dbReference type="OrthoDB" id="2219495at2759"/>
<evidence type="ECO:0000256" key="1">
    <source>
        <dbReference type="ARBA" id="ARBA00001974"/>
    </source>
</evidence>
<dbReference type="InterPro" id="IPR045170">
    <property type="entry name" value="MTOX"/>
</dbReference>
<dbReference type="GO" id="GO:0051698">
    <property type="term" value="F:saccharopine oxidase activity"/>
    <property type="evidence" value="ECO:0007669"/>
    <property type="project" value="TreeGrafter"/>
</dbReference>
<comment type="cofactor">
    <cofactor evidence="1">
        <name>FAD</name>
        <dbReference type="ChEBI" id="CHEBI:57692"/>
    </cofactor>
</comment>
<comment type="similarity">
    <text evidence="2">Belongs to the MSOX/MTOX family.</text>
</comment>
<dbReference type="Proteomes" id="UP000654922">
    <property type="component" value="Unassembled WGS sequence"/>
</dbReference>
<dbReference type="EMBL" id="JACBAE010001405">
    <property type="protein sequence ID" value="KAF7154904.1"/>
    <property type="molecule type" value="Genomic_DNA"/>
</dbReference>
<evidence type="ECO:0000256" key="2">
    <source>
        <dbReference type="ARBA" id="ARBA00010989"/>
    </source>
</evidence>
<keyword evidence="3" id="KW-0285">Flavoprotein</keyword>
<comment type="caution">
    <text evidence="7">The sequence shown here is derived from an EMBL/GenBank/DDBJ whole genome shotgun (WGS) entry which is preliminary data.</text>
</comment>
<dbReference type="InterPro" id="IPR036188">
    <property type="entry name" value="FAD/NAD-bd_sf"/>
</dbReference>
<sequence>MAVTKSSSLLIVGAGTWGTSTALHLARRGYTNVTVLDPYPVPSAISAGNDVNKIISSGQYSNNKDEIEINETLAEESFNGWKNDPLFKPYYHDTGLLMSACSQEGLERLGVRVRPGEDPNLVELTRPEQFRKLAPEGVLQGDFPGWKGYFARSGAGWAHARNALVAAAREAQRLGVKFVTGTPQGRVVTLIFENNDVKGAVTADGKIWRAERTFLCAGASAGQFLDFKNQLRPTAWTLVHIALKPEERALYKNIPVIFNIERGFFFEPDEERGEIKICDEHPGYTNMVQAADGTVMSIPFEKTQIPKEAEARVRALLKETMPQLADRPFSFARVCWCADTANREFLIDRHPQYHSLVLGCGASGRGFKYLPSIGNLIVDAMEGKVPQKVHDLIKWNPDIAANRNWKDTLGRFGGPNRVMDFHDVKEWTNEYPRKNVATDRDEKADPPADMFEFPSRVTLALVLGSVVPHRLAI</sequence>
<organism evidence="7 8">
    <name type="scientific">Aspergillus felis</name>
    <dbReference type="NCBI Taxonomy" id="1287682"/>
    <lineage>
        <taxon>Eukaryota</taxon>
        <taxon>Fungi</taxon>
        <taxon>Dikarya</taxon>
        <taxon>Ascomycota</taxon>
        <taxon>Pezizomycotina</taxon>
        <taxon>Eurotiomycetes</taxon>
        <taxon>Eurotiomycetidae</taxon>
        <taxon>Eurotiales</taxon>
        <taxon>Aspergillaceae</taxon>
        <taxon>Aspergillus</taxon>
        <taxon>Aspergillus subgen. Fumigati</taxon>
    </lineage>
</organism>
<dbReference type="GO" id="GO:0050660">
    <property type="term" value="F:flavin adenine dinucleotide binding"/>
    <property type="evidence" value="ECO:0007669"/>
    <property type="project" value="InterPro"/>
</dbReference>
<keyword evidence="5" id="KW-0560">Oxidoreductase</keyword>
<dbReference type="InterPro" id="IPR006076">
    <property type="entry name" value="FAD-dep_OxRdtase"/>
</dbReference>
<evidence type="ECO:0000256" key="5">
    <source>
        <dbReference type="ARBA" id="ARBA00023002"/>
    </source>
</evidence>
<feature type="domain" description="FAD dependent oxidoreductase" evidence="6">
    <location>
        <begin position="9"/>
        <end position="379"/>
    </location>
</feature>
<proteinExistence type="inferred from homology"/>
<dbReference type="AlphaFoldDB" id="A0A8H6UKA8"/>
<evidence type="ECO:0000313" key="7">
    <source>
        <dbReference type="EMBL" id="KAF7154904.1"/>
    </source>
</evidence>
<reference evidence="7" key="1">
    <citation type="submission" date="2020-06" db="EMBL/GenBank/DDBJ databases">
        <title>Draft genome sequences of strains closely related to Aspergillus parafelis and Aspergillus hiratsukae.</title>
        <authorList>
            <person name="Dos Santos R.A.C."/>
            <person name="Rivero-Menendez O."/>
            <person name="Steenwyk J.L."/>
            <person name="Mead M.E."/>
            <person name="Goldman G.H."/>
            <person name="Alastruey-Izquierdo A."/>
            <person name="Rokas A."/>
        </authorList>
    </citation>
    <scope>NUCLEOTIDE SEQUENCE</scope>
    <source>
        <strain evidence="7">CNM-CM5623</strain>
    </source>
</reference>
<gene>
    <name evidence="7" type="ORF">CNMCM5623_003162</name>
</gene>
<dbReference type="Gene3D" id="3.30.9.10">
    <property type="entry name" value="D-Amino Acid Oxidase, subunit A, domain 2"/>
    <property type="match status" value="2"/>
</dbReference>
<dbReference type="GO" id="GO:0008115">
    <property type="term" value="F:sarcosine oxidase activity"/>
    <property type="evidence" value="ECO:0007669"/>
    <property type="project" value="TreeGrafter"/>
</dbReference>
<evidence type="ECO:0000259" key="6">
    <source>
        <dbReference type="Pfam" id="PF01266"/>
    </source>
</evidence>
<dbReference type="SUPFAM" id="SSF51905">
    <property type="entry name" value="FAD/NAD(P)-binding domain"/>
    <property type="match status" value="1"/>
</dbReference>